<evidence type="ECO:0000313" key="2">
    <source>
        <dbReference type="Proteomes" id="UP000299102"/>
    </source>
</evidence>
<dbReference type="AlphaFoldDB" id="A0A4C1U7C7"/>
<evidence type="ECO:0008006" key="3">
    <source>
        <dbReference type="Google" id="ProtNLM"/>
    </source>
</evidence>
<evidence type="ECO:0000313" key="1">
    <source>
        <dbReference type="EMBL" id="GBP22170.1"/>
    </source>
</evidence>
<reference evidence="1 2" key="1">
    <citation type="journal article" date="2019" name="Commun. Biol.">
        <title>The bagworm genome reveals a unique fibroin gene that provides high tensile strength.</title>
        <authorList>
            <person name="Kono N."/>
            <person name="Nakamura H."/>
            <person name="Ohtoshi R."/>
            <person name="Tomita M."/>
            <person name="Numata K."/>
            <person name="Arakawa K."/>
        </authorList>
    </citation>
    <scope>NUCLEOTIDE SEQUENCE [LARGE SCALE GENOMIC DNA]</scope>
</reference>
<dbReference type="Proteomes" id="UP000299102">
    <property type="component" value="Unassembled WGS sequence"/>
</dbReference>
<dbReference type="EMBL" id="BGZK01000137">
    <property type="protein sequence ID" value="GBP22170.1"/>
    <property type="molecule type" value="Genomic_DNA"/>
</dbReference>
<keyword evidence="2" id="KW-1185">Reference proteome</keyword>
<gene>
    <name evidence="1" type="ORF">EVAR_10680_1</name>
</gene>
<proteinExistence type="predicted"/>
<protein>
    <recommendedName>
        <fullName evidence="3">Reverse transcriptase domain-containing protein</fullName>
    </recommendedName>
</protein>
<dbReference type="OrthoDB" id="8054392at2759"/>
<name>A0A4C1U7C7_EUMVA</name>
<accession>A0A4C1U7C7</accession>
<sequence length="88" mass="9936">MVMSYLRDRKVVVRDVGRNSKVQAFADYVLLMFFGESASALEAEANQALAYMKNWGDRNEIRFAPSKTNAICSPKKLKFYVSLYTGAS</sequence>
<comment type="caution">
    <text evidence="1">The sequence shown here is derived from an EMBL/GenBank/DDBJ whole genome shotgun (WGS) entry which is preliminary data.</text>
</comment>
<organism evidence="1 2">
    <name type="scientific">Eumeta variegata</name>
    <name type="common">Bagworm moth</name>
    <name type="synonym">Eumeta japonica</name>
    <dbReference type="NCBI Taxonomy" id="151549"/>
    <lineage>
        <taxon>Eukaryota</taxon>
        <taxon>Metazoa</taxon>
        <taxon>Ecdysozoa</taxon>
        <taxon>Arthropoda</taxon>
        <taxon>Hexapoda</taxon>
        <taxon>Insecta</taxon>
        <taxon>Pterygota</taxon>
        <taxon>Neoptera</taxon>
        <taxon>Endopterygota</taxon>
        <taxon>Lepidoptera</taxon>
        <taxon>Glossata</taxon>
        <taxon>Ditrysia</taxon>
        <taxon>Tineoidea</taxon>
        <taxon>Psychidae</taxon>
        <taxon>Oiketicinae</taxon>
        <taxon>Eumeta</taxon>
    </lineage>
</organism>